<evidence type="ECO:0000256" key="8">
    <source>
        <dbReference type="ARBA" id="ARBA00023242"/>
    </source>
</evidence>
<evidence type="ECO:0000313" key="14">
    <source>
        <dbReference type="WBParaSite" id="MBELARI_LOCUS11934.1"/>
    </source>
</evidence>
<evidence type="ECO:0000256" key="9">
    <source>
        <dbReference type="ARBA" id="ARBA00023474"/>
    </source>
</evidence>
<accession>A0AAF3J2E0</accession>
<keyword evidence="4" id="KW-0805">Transcription regulation</keyword>
<name>A0AAF3J2E0_9BILA</name>
<dbReference type="PRINTS" id="PR00686">
    <property type="entry name" value="TIFACTORIID"/>
</dbReference>
<dbReference type="SUPFAM" id="SSF52047">
    <property type="entry name" value="RNI-like"/>
    <property type="match status" value="1"/>
</dbReference>
<evidence type="ECO:0000259" key="12">
    <source>
        <dbReference type="Pfam" id="PF01926"/>
    </source>
</evidence>
<keyword evidence="5" id="KW-0238">DNA-binding</keyword>
<dbReference type="GO" id="GO:0006352">
    <property type="term" value="P:DNA-templated transcription initiation"/>
    <property type="evidence" value="ECO:0007669"/>
    <property type="project" value="InterPro"/>
</dbReference>
<dbReference type="InterPro" id="IPR006073">
    <property type="entry name" value="GTP-bd"/>
</dbReference>
<evidence type="ECO:0000256" key="10">
    <source>
        <dbReference type="ARBA" id="ARBA00033173"/>
    </source>
</evidence>
<dbReference type="SUPFAM" id="SSF55945">
    <property type="entry name" value="TATA-box binding protein-like"/>
    <property type="match status" value="2"/>
</dbReference>
<dbReference type="InterPro" id="IPR015445">
    <property type="entry name" value="TBP-like"/>
</dbReference>
<dbReference type="GO" id="GO:0005634">
    <property type="term" value="C:nucleus"/>
    <property type="evidence" value="ECO:0007669"/>
    <property type="project" value="UniProtKB-SubCell"/>
</dbReference>
<dbReference type="GO" id="GO:0005525">
    <property type="term" value="F:GTP binding"/>
    <property type="evidence" value="ECO:0007669"/>
    <property type="project" value="UniProtKB-KW"/>
</dbReference>
<keyword evidence="8" id="KW-0539">Nucleus</keyword>
<proteinExistence type="inferred from homology"/>
<dbReference type="SUPFAM" id="SSF52540">
    <property type="entry name" value="P-loop containing nucleoside triphosphate hydrolases"/>
    <property type="match status" value="1"/>
</dbReference>
<evidence type="ECO:0000256" key="1">
    <source>
        <dbReference type="ARBA" id="ARBA00004123"/>
    </source>
</evidence>
<feature type="compositionally biased region" description="Acidic residues" evidence="11">
    <location>
        <begin position="1371"/>
        <end position="1389"/>
    </location>
</feature>
<dbReference type="Gene3D" id="3.30.300.20">
    <property type="match status" value="1"/>
</dbReference>
<keyword evidence="13" id="KW-1185">Reference proteome</keyword>
<comment type="similarity">
    <text evidence="2">Belongs to the TBP family.</text>
</comment>
<dbReference type="InterPro" id="IPR012295">
    <property type="entry name" value="TBP_dom_sf"/>
</dbReference>
<dbReference type="SUPFAM" id="SSF54814">
    <property type="entry name" value="Prokaryotic type KH domain (KH-domain type II)"/>
    <property type="match status" value="1"/>
</dbReference>
<dbReference type="InterPro" id="IPR027417">
    <property type="entry name" value="P-loop_NTPase"/>
</dbReference>
<evidence type="ECO:0000256" key="7">
    <source>
        <dbReference type="ARBA" id="ARBA00023163"/>
    </source>
</evidence>
<dbReference type="GO" id="GO:0043024">
    <property type="term" value="F:ribosomal small subunit binding"/>
    <property type="evidence" value="ECO:0007669"/>
    <property type="project" value="TreeGrafter"/>
</dbReference>
<dbReference type="WBParaSite" id="MBELARI_LOCUS11934.1">
    <property type="protein sequence ID" value="MBELARI_LOCUS11934.1"/>
    <property type="gene ID" value="MBELARI_LOCUS11934"/>
</dbReference>
<evidence type="ECO:0000313" key="13">
    <source>
        <dbReference type="Proteomes" id="UP000887575"/>
    </source>
</evidence>
<feature type="compositionally biased region" description="Polar residues" evidence="11">
    <location>
        <begin position="1339"/>
        <end position="1363"/>
    </location>
</feature>
<dbReference type="Proteomes" id="UP000887575">
    <property type="component" value="Unassembled WGS sequence"/>
</dbReference>
<dbReference type="InterPro" id="IPR005662">
    <property type="entry name" value="GTPase_Era-like"/>
</dbReference>
<dbReference type="PANTHER" id="PTHR42698:SF1">
    <property type="entry name" value="GTPASE ERA, MITOCHONDRIAL"/>
    <property type="match status" value="1"/>
</dbReference>
<dbReference type="InterPro" id="IPR009019">
    <property type="entry name" value="KH_sf_prok-type"/>
</dbReference>
<comment type="subcellular location">
    <subcellularLocation>
        <location evidence="1">Nucleus</location>
    </subcellularLocation>
</comment>
<keyword evidence="6" id="KW-0342">GTP-binding</keyword>
<dbReference type="Pfam" id="PF00352">
    <property type="entry name" value="TBP"/>
    <property type="match status" value="2"/>
</dbReference>
<keyword evidence="7" id="KW-0804">Transcription</keyword>
<reference evidence="14" key="1">
    <citation type="submission" date="2024-02" db="UniProtKB">
        <authorList>
            <consortium name="WormBaseParasite"/>
        </authorList>
    </citation>
    <scope>IDENTIFICATION</scope>
</reference>
<dbReference type="PANTHER" id="PTHR42698">
    <property type="entry name" value="GTPASE ERA"/>
    <property type="match status" value="1"/>
</dbReference>
<dbReference type="GO" id="GO:0019843">
    <property type="term" value="F:rRNA binding"/>
    <property type="evidence" value="ECO:0007669"/>
    <property type="project" value="TreeGrafter"/>
</dbReference>
<evidence type="ECO:0000256" key="6">
    <source>
        <dbReference type="ARBA" id="ARBA00023134"/>
    </source>
</evidence>
<keyword evidence="3" id="KW-0547">Nucleotide-binding</keyword>
<evidence type="ECO:0000256" key="5">
    <source>
        <dbReference type="ARBA" id="ARBA00023125"/>
    </source>
</evidence>
<sequence length="1389" mass="156927">MHVRIKKRSLFERTTTTALGIMLEHLPDGVLDRIVSYLPIKERCRVMNRISQCLHQAVNRSMTSASFFMENLDDLPEAAMKNFLDVYGTKIKRVNLDLFRSTHYYESSQWMWRQSVTNIAHSCPNLYELDLMICNRHKIRDLDLENIFKKCHNLRSLKIDAHFLNGHCFKKAPPLERLEMEMCVRINDQALQAICYRLKSLCALHVSQLLILNDKNLAKLVNSLKSLRELAIISHPNTKYEGLTGYGLSVIENLPLKTLLIDGLSAATDQLLGSISRVNENKISKTLENLSIAFCFNIGIHGLKRLAALPNLKNINLDGFKKRDVSLGIEELAASGHLVRLLLAEETNISAESLVKIVEKSPNLRLLDLTNNSQALSAEAAEKWITLCEASKRPPLYVLTSDHLMWNDVHRPQTDEYGRMSVQILHSCPQMINPEEISPSTALSFESPFSLPKGILLAGLRSGNRYRLLFQHLGHTLPSKVLQKDVTSPLAHIVAKREEIKPQAEFAPILPPASNYDPFSSTPDENLYNFHPFVSTTPFSITDQPIDYSMDVHNQPIFNNPHLTHFSPDVLRLLLNTHAYEDGALVGNDFAKEGILFREDGTVVNLKALLEVRDQNWDTASVIFDQCQQRDPFKSYRAWRNCEQCCSQRRVESPRKRTNRCSGVSLQHDKKAAPRDHFMVSSIPCSSTTLRQLRINHPSLPTPIINKKKRALDVAVIGAPNVGKSLLTNQIVRAAVSAVSSKMDTTTKNNEAIVTEDDVQMVVVDSPGTIGLGHAKEMMGRSGQDRILSDPEEAITRSQHILVVQDATATGDYIHHRVLHLLHRHSHIPSSLVFNKIDLVTKRTDLLELTRILTNGKVGEQPIKVARNTIGRLGSSLNNKQELHSADLKENDAEWMTKYRQLLTRPTHECGYAETKRLFIDIRGEGVQPIRNHLKSLAEEREWRMDENAVTTKTPQAICIESVRAALLDTLPGDIAYKLRPKISEWSQEGEVLQIVVDVPCEKERWAKLIIGKSGGSRMIEIGKRVNEQIAMSLRPSQSHPSVSASMVNARGGASSSLGRPPHLATQLAYQQVESHYQYGTQQHHFVGEHMVQTASLSLNVPVRETTPQPLEIKTEIKEEPVDVASTSNQLLSQPPPEDDGEINIEIRNVVCNYTLPFHIELRRVALNSLNVQLDPGKGALVKQLRNPWCLIKIYNSGKVYIVGCRSELEAMRAARKVARCIQRSMDKLGKRICMRNYKICNVLATCRLPFGIKIEEMAQKYKEHSTYEPELSVGLVWRNKIPKATLRIHTTGSITVTGAQSEADVTTILTDIYEKVWEFRCADRNRSEKGTRKRKVNNQRSDGPSRKQQSFNRDGNQPTSGLVGNRVYFSDEDEDEDEEFFDEDEEDF</sequence>
<evidence type="ECO:0000256" key="4">
    <source>
        <dbReference type="ARBA" id="ARBA00023015"/>
    </source>
</evidence>
<dbReference type="InterPro" id="IPR032675">
    <property type="entry name" value="LRR_dom_sf"/>
</dbReference>
<feature type="region of interest" description="Disordered" evidence="11">
    <location>
        <begin position="1329"/>
        <end position="1389"/>
    </location>
</feature>
<dbReference type="Gene3D" id="3.80.10.10">
    <property type="entry name" value="Ribonuclease Inhibitor"/>
    <property type="match status" value="1"/>
</dbReference>
<organism evidence="13 14">
    <name type="scientific">Mesorhabditis belari</name>
    <dbReference type="NCBI Taxonomy" id="2138241"/>
    <lineage>
        <taxon>Eukaryota</taxon>
        <taxon>Metazoa</taxon>
        <taxon>Ecdysozoa</taxon>
        <taxon>Nematoda</taxon>
        <taxon>Chromadorea</taxon>
        <taxon>Rhabditida</taxon>
        <taxon>Rhabditina</taxon>
        <taxon>Rhabditomorpha</taxon>
        <taxon>Rhabditoidea</taxon>
        <taxon>Rhabditidae</taxon>
        <taxon>Mesorhabditinae</taxon>
        <taxon>Mesorhabditis</taxon>
    </lineage>
</organism>
<dbReference type="InterPro" id="IPR000814">
    <property type="entry name" value="TBP"/>
</dbReference>
<evidence type="ECO:0000256" key="3">
    <source>
        <dbReference type="ARBA" id="ARBA00022741"/>
    </source>
</evidence>
<dbReference type="InterPro" id="IPR006553">
    <property type="entry name" value="Leu-rich_rpt_Cys-con_subtyp"/>
</dbReference>
<protein>
    <recommendedName>
        <fullName evidence="9">TATA box-binding protein-like 1</fullName>
    </recommendedName>
    <alternativeName>
        <fullName evidence="10">TBP-like factor</fullName>
    </alternativeName>
</protein>
<dbReference type="CDD" id="cd04517">
    <property type="entry name" value="TLF"/>
    <property type="match status" value="1"/>
</dbReference>
<feature type="compositionally biased region" description="Polar residues" evidence="11">
    <location>
        <begin position="1036"/>
        <end position="1047"/>
    </location>
</feature>
<dbReference type="SMART" id="SM00367">
    <property type="entry name" value="LRR_CC"/>
    <property type="match status" value="3"/>
</dbReference>
<evidence type="ECO:0000256" key="11">
    <source>
        <dbReference type="SAM" id="MobiDB-lite"/>
    </source>
</evidence>
<dbReference type="InterPro" id="IPR015946">
    <property type="entry name" value="KH_dom-like_a/b"/>
</dbReference>
<dbReference type="GO" id="GO:0003677">
    <property type="term" value="F:DNA binding"/>
    <property type="evidence" value="ECO:0007669"/>
    <property type="project" value="UniProtKB-KW"/>
</dbReference>
<feature type="region of interest" description="Disordered" evidence="11">
    <location>
        <begin position="1036"/>
        <end position="1058"/>
    </location>
</feature>
<dbReference type="Gene3D" id="3.40.50.300">
    <property type="entry name" value="P-loop containing nucleotide triphosphate hydrolases"/>
    <property type="match status" value="1"/>
</dbReference>
<dbReference type="Pfam" id="PF01926">
    <property type="entry name" value="MMR_HSR1"/>
    <property type="match status" value="1"/>
</dbReference>
<feature type="domain" description="G" evidence="12">
    <location>
        <begin position="713"/>
        <end position="836"/>
    </location>
</feature>
<evidence type="ECO:0000256" key="2">
    <source>
        <dbReference type="ARBA" id="ARBA00005560"/>
    </source>
</evidence>
<dbReference type="GO" id="GO:0000028">
    <property type="term" value="P:ribosomal small subunit assembly"/>
    <property type="evidence" value="ECO:0007669"/>
    <property type="project" value="TreeGrafter"/>
</dbReference>
<dbReference type="GO" id="GO:0005759">
    <property type="term" value="C:mitochondrial matrix"/>
    <property type="evidence" value="ECO:0007669"/>
    <property type="project" value="TreeGrafter"/>
</dbReference>
<dbReference type="Gene3D" id="3.30.310.10">
    <property type="entry name" value="TATA-Binding Protein"/>
    <property type="match status" value="2"/>
</dbReference>